<dbReference type="GO" id="GO:0045892">
    <property type="term" value="P:negative regulation of DNA-templated transcription"/>
    <property type="evidence" value="ECO:0007669"/>
    <property type="project" value="UniProtKB-UniRule"/>
</dbReference>
<protein>
    <recommendedName>
        <fullName evidence="4">Histidine utilization repressor</fullName>
    </recommendedName>
</protein>
<dbReference type="STRING" id="1177982.SAMN04489711_10924"/>
<dbReference type="SUPFAM" id="SSF64288">
    <property type="entry name" value="Chorismate lyase-like"/>
    <property type="match status" value="1"/>
</dbReference>
<reference evidence="8" key="1">
    <citation type="submission" date="2016-10" db="EMBL/GenBank/DDBJ databases">
        <authorList>
            <person name="Varghese N."/>
            <person name="Submissions S."/>
        </authorList>
    </citation>
    <scope>NUCLEOTIDE SEQUENCE [LARGE SCALE GENOMIC DNA]</scope>
    <source>
        <strain evidence="8">DSM 27981</strain>
    </source>
</reference>
<evidence type="ECO:0000313" key="8">
    <source>
        <dbReference type="Proteomes" id="UP000199119"/>
    </source>
</evidence>
<dbReference type="RefSeq" id="WP_092940040.1">
    <property type="nucleotide sequence ID" value="NZ_FONX01000009.1"/>
</dbReference>
<dbReference type="Pfam" id="PF00392">
    <property type="entry name" value="GntR"/>
    <property type="match status" value="1"/>
</dbReference>
<dbReference type="SMART" id="SM00345">
    <property type="entry name" value="HTH_GNTR"/>
    <property type="match status" value="1"/>
</dbReference>
<dbReference type="GO" id="GO:0003700">
    <property type="term" value="F:DNA-binding transcription factor activity"/>
    <property type="evidence" value="ECO:0007669"/>
    <property type="project" value="UniProtKB-UniRule"/>
</dbReference>
<dbReference type="EMBL" id="FONX01000009">
    <property type="protein sequence ID" value="SFE98652.1"/>
    <property type="molecule type" value="Genomic_DNA"/>
</dbReference>
<dbReference type="SUPFAM" id="SSF46785">
    <property type="entry name" value="Winged helix' DNA-binding domain"/>
    <property type="match status" value="1"/>
</dbReference>
<dbReference type="Pfam" id="PF07702">
    <property type="entry name" value="UTRA"/>
    <property type="match status" value="1"/>
</dbReference>
<evidence type="ECO:0000256" key="4">
    <source>
        <dbReference type="NCBIfam" id="TIGR02018"/>
    </source>
</evidence>
<evidence type="ECO:0000256" key="2">
    <source>
        <dbReference type="ARBA" id="ARBA00023125"/>
    </source>
</evidence>
<evidence type="ECO:0000313" key="7">
    <source>
        <dbReference type="EMBL" id="SFE98652.1"/>
    </source>
</evidence>
<evidence type="ECO:0000259" key="6">
    <source>
        <dbReference type="PROSITE" id="PS50949"/>
    </source>
</evidence>
<dbReference type="InterPro" id="IPR010248">
    <property type="entry name" value="His_ut_repres"/>
</dbReference>
<keyword evidence="8" id="KW-1185">Reference proteome</keyword>
<keyword evidence="1" id="KW-0805">Transcription regulation</keyword>
<proteinExistence type="predicted"/>
<dbReference type="InterPro" id="IPR036390">
    <property type="entry name" value="WH_DNA-bd_sf"/>
</dbReference>
<dbReference type="InterPro" id="IPR011663">
    <property type="entry name" value="UTRA"/>
</dbReference>
<dbReference type="FunFam" id="1.10.10.10:FF:000079">
    <property type="entry name" value="GntR family transcriptional regulator"/>
    <property type="match status" value="1"/>
</dbReference>
<dbReference type="CDD" id="cd07377">
    <property type="entry name" value="WHTH_GntR"/>
    <property type="match status" value="1"/>
</dbReference>
<dbReference type="Gene3D" id="1.10.10.10">
    <property type="entry name" value="Winged helix-like DNA-binding domain superfamily/Winged helix DNA-binding domain"/>
    <property type="match status" value="1"/>
</dbReference>
<dbReference type="PROSITE" id="PS50949">
    <property type="entry name" value="HTH_GNTR"/>
    <property type="match status" value="1"/>
</dbReference>
<dbReference type="OrthoDB" id="9808698at2"/>
<feature type="domain" description="HTH gntR-type" evidence="6">
    <location>
        <begin position="37"/>
        <end position="105"/>
    </location>
</feature>
<dbReference type="InterPro" id="IPR028978">
    <property type="entry name" value="Chorismate_lyase_/UTRA_dom_sf"/>
</dbReference>
<dbReference type="InterPro" id="IPR050679">
    <property type="entry name" value="Bact_HTH_transcr_reg"/>
</dbReference>
<dbReference type="Proteomes" id="UP000199119">
    <property type="component" value="Unassembled WGS sequence"/>
</dbReference>
<organism evidence="7 8">
    <name type="scientific">Paracidovorax wautersii</name>
    <dbReference type="NCBI Taxonomy" id="1177982"/>
    <lineage>
        <taxon>Bacteria</taxon>
        <taxon>Pseudomonadati</taxon>
        <taxon>Pseudomonadota</taxon>
        <taxon>Betaproteobacteria</taxon>
        <taxon>Burkholderiales</taxon>
        <taxon>Comamonadaceae</taxon>
        <taxon>Paracidovorax</taxon>
    </lineage>
</organism>
<sequence>MTTPTPTRKRAAPRSATPRAKAGAAEPAAPPAAEPALALYQQIKDHIARRIQDGSWRAGDRLPSENELVQQFGMSRMTVNRALRELVEQGRIVRVAGVGSFVAEVKPQSTLLQIANLASEIRQRGHDYRCDVLTVERVAAPLDIAAALDLRTGESVFHAVCVHREDGVPVQLEDRYVNPRMVPQFGAQDFTQLQPSEYLVRNVPFDQMEHVVDAVLPTAEQARLLDMAPADPCLLLTRRTWSRGVPVTLVRCLHPGARYRLGSRIRSDGQAVVG</sequence>
<accession>A0A1I2EZW4</accession>
<dbReference type="AlphaFoldDB" id="A0A1I2EZW4"/>
<keyword evidence="2" id="KW-0238">DNA-binding</keyword>
<dbReference type="InterPro" id="IPR000524">
    <property type="entry name" value="Tscrpt_reg_HTH_GntR"/>
</dbReference>
<feature type="compositionally biased region" description="Low complexity" evidence="5">
    <location>
        <begin position="13"/>
        <end position="27"/>
    </location>
</feature>
<keyword evidence="3" id="KW-0804">Transcription</keyword>
<evidence type="ECO:0000256" key="1">
    <source>
        <dbReference type="ARBA" id="ARBA00023015"/>
    </source>
</evidence>
<dbReference type="PRINTS" id="PR00035">
    <property type="entry name" value="HTHGNTR"/>
</dbReference>
<gene>
    <name evidence="7" type="ORF">SAMN04489711_10924</name>
</gene>
<dbReference type="InterPro" id="IPR036388">
    <property type="entry name" value="WH-like_DNA-bd_sf"/>
</dbReference>
<dbReference type="SMART" id="SM00866">
    <property type="entry name" value="UTRA"/>
    <property type="match status" value="1"/>
</dbReference>
<evidence type="ECO:0000256" key="3">
    <source>
        <dbReference type="ARBA" id="ARBA00023163"/>
    </source>
</evidence>
<dbReference type="PANTHER" id="PTHR44846">
    <property type="entry name" value="MANNOSYL-D-GLYCERATE TRANSPORT/METABOLISM SYSTEM REPRESSOR MNGR-RELATED"/>
    <property type="match status" value="1"/>
</dbReference>
<dbReference type="PANTHER" id="PTHR44846:SF16">
    <property type="entry name" value="TRANSCRIPTIONAL REGULATOR PHNF-RELATED"/>
    <property type="match status" value="1"/>
</dbReference>
<evidence type="ECO:0000256" key="5">
    <source>
        <dbReference type="SAM" id="MobiDB-lite"/>
    </source>
</evidence>
<feature type="region of interest" description="Disordered" evidence="5">
    <location>
        <begin position="1"/>
        <end position="32"/>
    </location>
</feature>
<name>A0A1I2EZW4_9BURK</name>
<dbReference type="GO" id="GO:0003677">
    <property type="term" value="F:DNA binding"/>
    <property type="evidence" value="ECO:0007669"/>
    <property type="project" value="UniProtKB-UniRule"/>
</dbReference>
<dbReference type="GO" id="GO:0006547">
    <property type="term" value="P:L-histidine metabolic process"/>
    <property type="evidence" value="ECO:0007669"/>
    <property type="project" value="UniProtKB-UniRule"/>
</dbReference>
<dbReference type="NCBIfam" id="TIGR02018">
    <property type="entry name" value="his_ut_repres"/>
    <property type="match status" value="1"/>
</dbReference>
<dbReference type="Gene3D" id="3.40.1410.10">
    <property type="entry name" value="Chorismate lyase-like"/>
    <property type="match status" value="1"/>
</dbReference>